<dbReference type="EMBL" id="KN714847">
    <property type="protein sequence ID" value="KUI62971.1"/>
    <property type="molecule type" value="Genomic_DNA"/>
</dbReference>
<evidence type="ECO:0000313" key="4">
    <source>
        <dbReference type="Proteomes" id="UP000078576"/>
    </source>
</evidence>
<feature type="compositionally biased region" description="Polar residues" evidence="2">
    <location>
        <begin position="1"/>
        <end position="10"/>
    </location>
</feature>
<keyword evidence="4" id="KW-1185">Reference proteome</keyword>
<feature type="region of interest" description="Disordered" evidence="2">
    <location>
        <begin position="1"/>
        <end position="24"/>
    </location>
</feature>
<keyword evidence="1" id="KW-0175">Coiled coil</keyword>
<feature type="coiled-coil region" evidence="1">
    <location>
        <begin position="275"/>
        <end position="309"/>
    </location>
</feature>
<proteinExistence type="predicted"/>
<evidence type="ECO:0000256" key="1">
    <source>
        <dbReference type="SAM" id="Coils"/>
    </source>
</evidence>
<sequence length="405" mass="44638">MATQGDSDPTSPVAAGLAVADPAPGQCTINNRDSAANNATMETDHASEVDAEMAVTNEHKVSPRENDQEEEVVLLTMGTAQENNQDRLSQKKYVRFTAMRQDEQYADNSTGKPSPLNKAQKRKAVPAQLDAPGDDNAVHPRRQGPSHPEGPGPVWHLPDSYHPGSYRPGDYHQGPFHPGAYVPGSHAQPSYPPGGYYPRSYVSGGAPGSFPFGPDGQGGAPGRFHTGSYAQVSQFRNVQIQDFQQQQSIVQDLQQQQPTVRDLHQQQLVLQGSQLHDLQQQQSMLQNQLQDLQRQLSVYQNQLQDVQRQQLLFRRQPQDPQPLSSHRPASYAPVVSVPVPAPSTQARPPPYMRPRPAPKSPSRATNGRPSHSFLRDPRTGRPINLGMIHRRVKADPQATEEEDSS</sequence>
<feature type="region of interest" description="Disordered" evidence="2">
    <location>
        <begin position="316"/>
        <end position="405"/>
    </location>
</feature>
<feature type="region of interest" description="Disordered" evidence="2">
    <location>
        <begin position="102"/>
        <end position="187"/>
    </location>
</feature>
<evidence type="ECO:0000256" key="2">
    <source>
        <dbReference type="SAM" id="MobiDB-lite"/>
    </source>
</evidence>
<dbReference type="AlphaFoldDB" id="A0A194VGS1"/>
<feature type="compositionally biased region" description="Low complexity" evidence="2">
    <location>
        <begin position="328"/>
        <end position="338"/>
    </location>
</feature>
<feature type="compositionally biased region" description="Pro residues" evidence="2">
    <location>
        <begin position="347"/>
        <end position="359"/>
    </location>
</feature>
<dbReference type="Proteomes" id="UP000078576">
    <property type="component" value="Unassembled WGS sequence"/>
</dbReference>
<organism evidence="3 4">
    <name type="scientific">Cytospora mali</name>
    <name type="common">Apple Valsa canker fungus</name>
    <name type="synonym">Valsa mali</name>
    <dbReference type="NCBI Taxonomy" id="578113"/>
    <lineage>
        <taxon>Eukaryota</taxon>
        <taxon>Fungi</taxon>
        <taxon>Dikarya</taxon>
        <taxon>Ascomycota</taxon>
        <taxon>Pezizomycotina</taxon>
        <taxon>Sordariomycetes</taxon>
        <taxon>Sordariomycetidae</taxon>
        <taxon>Diaporthales</taxon>
        <taxon>Cytosporaceae</taxon>
        <taxon>Cytospora</taxon>
    </lineage>
</organism>
<evidence type="ECO:0000313" key="3">
    <source>
        <dbReference type="EMBL" id="KUI62971.1"/>
    </source>
</evidence>
<name>A0A194VGS1_CYTMA</name>
<accession>A0A194VGS1</accession>
<protein>
    <submittedName>
        <fullName evidence="3">Uncharacterized protein</fullName>
    </submittedName>
</protein>
<reference evidence="4" key="1">
    <citation type="submission" date="2014-12" db="EMBL/GenBank/DDBJ databases">
        <title>Genome Sequence of Valsa Canker Pathogens Uncovers a Specific Adaption of Colonization on Woody Bark.</title>
        <authorList>
            <person name="Yin Z."/>
            <person name="Liu H."/>
            <person name="Gao X."/>
            <person name="Li Z."/>
            <person name="Song N."/>
            <person name="Ke X."/>
            <person name="Dai Q."/>
            <person name="Wu Y."/>
            <person name="Sun Y."/>
            <person name="Xu J.-R."/>
            <person name="Kang Z.K."/>
            <person name="Wang L."/>
            <person name="Huang L."/>
        </authorList>
    </citation>
    <scope>NUCLEOTIDE SEQUENCE [LARGE SCALE GENOMIC DNA]</scope>
    <source>
        <strain evidence="4">SXYL134</strain>
    </source>
</reference>
<gene>
    <name evidence="3" type="ORF">VP1G_10091</name>
</gene>